<keyword evidence="3" id="KW-0732">Signal</keyword>
<dbReference type="AlphaFoldDB" id="A0AAN7JDW9"/>
<evidence type="ECO:0000313" key="4">
    <source>
        <dbReference type="EMBL" id="KAK4748626.1"/>
    </source>
</evidence>
<evidence type="ECO:0000313" key="5">
    <source>
        <dbReference type="Proteomes" id="UP001345219"/>
    </source>
</evidence>
<dbReference type="GO" id="GO:0016788">
    <property type="term" value="F:hydrolase activity, acting on ester bonds"/>
    <property type="evidence" value="ECO:0007669"/>
    <property type="project" value="InterPro"/>
</dbReference>
<organism evidence="4 5">
    <name type="scientific">Trapa incisa</name>
    <dbReference type="NCBI Taxonomy" id="236973"/>
    <lineage>
        <taxon>Eukaryota</taxon>
        <taxon>Viridiplantae</taxon>
        <taxon>Streptophyta</taxon>
        <taxon>Embryophyta</taxon>
        <taxon>Tracheophyta</taxon>
        <taxon>Spermatophyta</taxon>
        <taxon>Magnoliopsida</taxon>
        <taxon>eudicotyledons</taxon>
        <taxon>Gunneridae</taxon>
        <taxon>Pentapetalae</taxon>
        <taxon>rosids</taxon>
        <taxon>malvids</taxon>
        <taxon>Myrtales</taxon>
        <taxon>Lythraceae</taxon>
        <taxon>Trapa</taxon>
    </lineage>
</organism>
<gene>
    <name evidence="4" type="ORF">SAY87_015212</name>
</gene>
<evidence type="ECO:0000256" key="2">
    <source>
        <dbReference type="ARBA" id="ARBA00023180"/>
    </source>
</evidence>
<dbReference type="InterPro" id="IPR036514">
    <property type="entry name" value="SGNH_hydro_sf"/>
</dbReference>
<evidence type="ECO:0008006" key="6">
    <source>
        <dbReference type="Google" id="ProtNLM"/>
    </source>
</evidence>
<dbReference type="PANTHER" id="PTHR22835">
    <property type="entry name" value="ZINC FINGER FYVE DOMAIN CONTAINING PROTEIN"/>
    <property type="match status" value="1"/>
</dbReference>
<dbReference type="Pfam" id="PF00657">
    <property type="entry name" value="Lipase_GDSL"/>
    <property type="match status" value="1"/>
</dbReference>
<comment type="caution">
    <text evidence="4">The sequence shown here is derived from an EMBL/GenBank/DDBJ whole genome shotgun (WGS) entry which is preliminary data.</text>
</comment>
<evidence type="ECO:0000256" key="3">
    <source>
        <dbReference type="SAM" id="SignalP"/>
    </source>
</evidence>
<feature type="signal peptide" evidence="3">
    <location>
        <begin position="1"/>
        <end position="24"/>
    </location>
</feature>
<dbReference type="PANTHER" id="PTHR22835:SF659">
    <property type="entry name" value="GDSL LIPASE_ACYLHYDROLASE, PUTATIVE (AFU_ORTHOLOGUE AFUA_2G00510)-RELATED"/>
    <property type="match status" value="1"/>
</dbReference>
<name>A0AAN7JDW9_9MYRT</name>
<dbReference type="Gene3D" id="3.40.50.1110">
    <property type="entry name" value="SGNH hydrolase"/>
    <property type="match status" value="1"/>
</dbReference>
<evidence type="ECO:0000256" key="1">
    <source>
        <dbReference type="ARBA" id="ARBA00008668"/>
    </source>
</evidence>
<dbReference type="InterPro" id="IPR001087">
    <property type="entry name" value="GDSL"/>
</dbReference>
<reference evidence="4 5" key="1">
    <citation type="journal article" date="2023" name="Hortic Res">
        <title>Pangenome of water caltrop reveals structural variations and asymmetric subgenome divergence after allopolyploidization.</title>
        <authorList>
            <person name="Zhang X."/>
            <person name="Chen Y."/>
            <person name="Wang L."/>
            <person name="Yuan Y."/>
            <person name="Fang M."/>
            <person name="Shi L."/>
            <person name="Lu R."/>
            <person name="Comes H.P."/>
            <person name="Ma Y."/>
            <person name="Chen Y."/>
            <person name="Huang G."/>
            <person name="Zhou Y."/>
            <person name="Zheng Z."/>
            <person name="Qiu Y."/>
        </authorList>
    </citation>
    <scope>NUCLEOTIDE SEQUENCE [LARGE SCALE GENOMIC DNA]</scope>
    <source>
        <tissue evidence="4">Roots</tissue>
    </source>
</reference>
<sequence>MEVQVLVFLLLSFFISSKLWVSSADPGGRFKSIFNFGDSLSDTGNYLAVGAPRFPLIKQLPYGETFFKKATGRSSDGRLIIDFIADYLGLPFLPPHRKLVGGPYVKTGVSFAVFGATALDPDFFYSQNLGPTLRTNDSLSIQVGWFKKW</sequence>
<keyword evidence="5" id="KW-1185">Reference proteome</keyword>
<comment type="similarity">
    <text evidence="1">Belongs to the 'GDSL' lipolytic enzyme family.</text>
</comment>
<protein>
    <recommendedName>
        <fullName evidence="6">GDSL esterase/lipase</fullName>
    </recommendedName>
</protein>
<dbReference type="EMBL" id="JAXIOK010000019">
    <property type="protein sequence ID" value="KAK4748626.1"/>
    <property type="molecule type" value="Genomic_DNA"/>
</dbReference>
<keyword evidence="2" id="KW-0325">Glycoprotein</keyword>
<dbReference type="Proteomes" id="UP001345219">
    <property type="component" value="Chromosome 12"/>
</dbReference>
<feature type="chain" id="PRO_5043004679" description="GDSL esterase/lipase" evidence="3">
    <location>
        <begin position="25"/>
        <end position="149"/>
    </location>
</feature>
<proteinExistence type="inferred from homology"/>
<accession>A0AAN7JDW9</accession>